<reference evidence="1 2" key="1">
    <citation type="submission" date="2024-04" db="EMBL/GenBank/DDBJ databases">
        <title>Novel species of the genus Ideonella isolated from streams.</title>
        <authorList>
            <person name="Lu H."/>
        </authorList>
    </citation>
    <scope>NUCLEOTIDE SEQUENCE [LARGE SCALE GENOMIC DNA]</scope>
    <source>
        <strain evidence="1 2">DXS29W</strain>
    </source>
</reference>
<protein>
    <submittedName>
        <fullName evidence="1">Uncharacterized protein</fullName>
    </submittedName>
</protein>
<name>A0ABU9BY65_9BURK</name>
<dbReference type="Proteomes" id="UP001371218">
    <property type="component" value="Unassembled WGS sequence"/>
</dbReference>
<accession>A0ABU9BY65</accession>
<dbReference type="EMBL" id="JBBUTG010000040">
    <property type="protein sequence ID" value="MEK8034915.1"/>
    <property type="molecule type" value="Genomic_DNA"/>
</dbReference>
<keyword evidence="2" id="KW-1185">Reference proteome</keyword>
<organism evidence="1 2">
    <name type="scientific">Ideonella lacteola</name>
    <dbReference type="NCBI Taxonomy" id="2984193"/>
    <lineage>
        <taxon>Bacteria</taxon>
        <taxon>Pseudomonadati</taxon>
        <taxon>Pseudomonadota</taxon>
        <taxon>Betaproteobacteria</taxon>
        <taxon>Burkholderiales</taxon>
        <taxon>Sphaerotilaceae</taxon>
        <taxon>Ideonella</taxon>
    </lineage>
</organism>
<proteinExistence type="predicted"/>
<dbReference type="RefSeq" id="WP_341429349.1">
    <property type="nucleotide sequence ID" value="NZ_JBBUTG010000040.1"/>
</dbReference>
<evidence type="ECO:0000313" key="2">
    <source>
        <dbReference type="Proteomes" id="UP001371218"/>
    </source>
</evidence>
<sequence length="112" mass="12730">MILFLRLFADCETEEQAQAIADRVGLSLHRLAPREFAPPKRYWKISSQFEFTFTLESPTSLSFKSIIEASSGGWAHQETGVEMLAIWSRHGDHVFLTPEVGWANVELHEEAP</sequence>
<evidence type="ECO:0000313" key="1">
    <source>
        <dbReference type="EMBL" id="MEK8034915.1"/>
    </source>
</evidence>
<comment type="caution">
    <text evidence="1">The sequence shown here is derived from an EMBL/GenBank/DDBJ whole genome shotgun (WGS) entry which is preliminary data.</text>
</comment>
<gene>
    <name evidence="1" type="ORF">AACH06_29215</name>
</gene>